<reference evidence="2" key="2">
    <citation type="submission" date="2020-09" db="EMBL/GenBank/DDBJ databases">
        <authorList>
            <person name="Sun Q."/>
            <person name="Zhou Y."/>
        </authorList>
    </citation>
    <scope>NUCLEOTIDE SEQUENCE</scope>
    <source>
        <strain evidence="2">CGMCC 1.15254</strain>
    </source>
</reference>
<evidence type="ECO:0000313" key="3">
    <source>
        <dbReference type="Proteomes" id="UP000632498"/>
    </source>
</evidence>
<dbReference type="PANTHER" id="PTHR43682">
    <property type="entry name" value="LACTATE UTILIZATION PROTEIN C"/>
    <property type="match status" value="1"/>
</dbReference>
<evidence type="ECO:0000313" key="2">
    <source>
        <dbReference type="EMBL" id="GGF54962.1"/>
    </source>
</evidence>
<dbReference type="EMBL" id="BMHV01000003">
    <property type="protein sequence ID" value="GGF54962.1"/>
    <property type="molecule type" value="Genomic_DNA"/>
</dbReference>
<dbReference type="InterPro" id="IPR024185">
    <property type="entry name" value="FTHF_cligase-like_sf"/>
</dbReference>
<dbReference type="SUPFAM" id="SSF100950">
    <property type="entry name" value="NagB/RpiA/CoA transferase-like"/>
    <property type="match status" value="1"/>
</dbReference>
<dbReference type="Pfam" id="PF02589">
    <property type="entry name" value="LUD_dom"/>
    <property type="match status" value="1"/>
</dbReference>
<organism evidence="2 3">
    <name type="scientific">Terasakiella brassicae</name>
    <dbReference type="NCBI Taxonomy" id="1634917"/>
    <lineage>
        <taxon>Bacteria</taxon>
        <taxon>Pseudomonadati</taxon>
        <taxon>Pseudomonadota</taxon>
        <taxon>Alphaproteobacteria</taxon>
        <taxon>Rhodospirillales</taxon>
        <taxon>Terasakiellaceae</taxon>
        <taxon>Terasakiella</taxon>
    </lineage>
</organism>
<evidence type="ECO:0000259" key="1">
    <source>
        <dbReference type="Pfam" id="PF02589"/>
    </source>
</evidence>
<comment type="caution">
    <text evidence="2">The sequence shown here is derived from an EMBL/GenBank/DDBJ whole genome shotgun (WGS) entry which is preliminary data.</text>
</comment>
<dbReference type="InterPro" id="IPR003741">
    <property type="entry name" value="LUD_dom"/>
</dbReference>
<dbReference type="PANTHER" id="PTHR43682:SF1">
    <property type="entry name" value="LACTATE UTILIZATION PROTEIN C"/>
    <property type="match status" value="1"/>
</dbReference>
<reference evidence="2" key="1">
    <citation type="journal article" date="2014" name="Int. J. Syst. Evol. Microbiol.">
        <title>Complete genome sequence of Corynebacterium casei LMG S-19264T (=DSM 44701T), isolated from a smear-ripened cheese.</title>
        <authorList>
            <consortium name="US DOE Joint Genome Institute (JGI-PGF)"/>
            <person name="Walter F."/>
            <person name="Albersmeier A."/>
            <person name="Kalinowski J."/>
            <person name="Ruckert C."/>
        </authorList>
    </citation>
    <scope>NUCLEOTIDE SEQUENCE</scope>
    <source>
        <strain evidence="2">CGMCC 1.15254</strain>
    </source>
</reference>
<dbReference type="RefSeq" id="WP_188661241.1">
    <property type="nucleotide sequence ID" value="NZ_BMHV01000003.1"/>
</dbReference>
<feature type="domain" description="LUD" evidence="1">
    <location>
        <begin position="41"/>
        <end position="218"/>
    </location>
</feature>
<sequence>MNKIAKQEILDNLRNASPSKGDFVTDNSVIYDKKWTQEQKIERFCQVTSAVNTQIKQTTLHDAQRDLIDLLTEKGVRHLMQGSPSPIAKEITDNWTAMDTGVKLRSFDQKIEACKEELFSVDASLTTTLGAIAETGSLILWPTREEPRLLSLVPPIHVALVYEDRFFNTFLEAIEQEQWTTHMPTNALLISGPSKTSDIEQELCYGVHGPKELVVMIIRNN</sequence>
<protein>
    <recommendedName>
        <fullName evidence="1">LUD domain-containing protein</fullName>
    </recommendedName>
</protein>
<keyword evidence="3" id="KW-1185">Reference proteome</keyword>
<name>A0A917BS96_9PROT</name>
<dbReference type="Gene3D" id="3.40.50.10420">
    <property type="entry name" value="NagB/RpiA/CoA transferase-like"/>
    <property type="match status" value="1"/>
</dbReference>
<dbReference type="Proteomes" id="UP000632498">
    <property type="component" value="Unassembled WGS sequence"/>
</dbReference>
<proteinExistence type="predicted"/>
<accession>A0A917BS96</accession>
<gene>
    <name evidence="2" type="ORF">GCM10011332_05430</name>
</gene>
<dbReference type="AlphaFoldDB" id="A0A917BS96"/>
<dbReference type="InterPro" id="IPR037171">
    <property type="entry name" value="NagB/RpiA_transferase-like"/>
</dbReference>